<protein>
    <recommendedName>
        <fullName evidence="2">CCHC-type domain-containing protein</fullName>
    </recommendedName>
</protein>
<evidence type="ECO:0000313" key="3">
    <source>
        <dbReference type="EMBL" id="CAD6238832.1"/>
    </source>
</evidence>
<sequence>MGSSSDLAPHLDFNLGLEFQDEVRRSYKSPVHHPYPTPNGSFFLLVTFRRFLFRLTEDTVALALQSCLGGKALDFHVQFLSNNHFRFSVFSKDVGFFVYKLRRVITNMFDIYFHLWNNGTPHWEREKHAWEIEQEKEWTKVLSRSSKKAAAKASKSQKKPRDMQRQGDITYFEQPRDMQRQGDIPAAGDADHSKLKIVSGPCTRCMNMGHTRPNCPGMLRCWACHNFGHIKKICLSRSRANLIWQPKPPRDKDLQLDLDFQADFPDHSASIFSGQKQAIDDLHPPSSPHFQHGEVLDICPEDVLGNNATNDGSSSPSDASSTQMEDHARFVASQTCCANMLMLHKNGLPSDTELRQRATDMLYNSNAVPPRFTLRGIFVDGASSSRSQQQMHRPITIDTSRFAHPVENEDATRLGGQNRRVNHPPPEASGVAVVVWRPAPAVELLRAFPYFMECRCIALALAASKIGPPLTIDAMRIVHEEVDLQIWVQNSIPASPVMLEDELPESSAPVIPDLTPTDTLFLCASGPSNLEIQIEGIRPGPESSMGRADGNQAP</sequence>
<feature type="domain" description="CCHC-type" evidence="2">
    <location>
        <begin position="201"/>
        <end position="217"/>
    </location>
</feature>
<gene>
    <name evidence="3" type="ORF">NCGR_LOCUS25958</name>
</gene>
<evidence type="ECO:0000313" key="4">
    <source>
        <dbReference type="Proteomes" id="UP000604825"/>
    </source>
</evidence>
<dbReference type="Gene3D" id="4.10.60.10">
    <property type="entry name" value="Zinc finger, CCHC-type"/>
    <property type="match status" value="1"/>
</dbReference>
<dbReference type="SMART" id="SM00343">
    <property type="entry name" value="ZnF_C2HC"/>
    <property type="match status" value="2"/>
</dbReference>
<dbReference type="InterPro" id="IPR001878">
    <property type="entry name" value="Znf_CCHC"/>
</dbReference>
<dbReference type="InterPro" id="IPR036875">
    <property type="entry name" value="Znf_CCHC_sf"/>
</dbReference>
<comment type="caution">
    <text evidence="3">The sequence shown here is derived from an EMBL/GenBank/DDBJ whole genome shotgun (WGS) entry which is preliminary data.</text>
</comment>
<dbReference type="AlphaFoldDB" id="A0A811PDK4"/>
<accession>A0A811PDK4</accession>
<keyword evidence="4" id="KW-1185">Reference proteome</keyword>
<name>A0A811PDK4_9POAL</name>
<evidence type="ECO:0000256" key="1">
    <source>
        <dbReference type="SAM" id="MobiDB-lite"/>
    </source>
</evidence>
<organism evidence="3 4">
    <name type="scientific">Miscanthus lutarioriparius</name>
    <dbReference type="NCBI Taxonomy" id="422564"/>
    <lineage>
        <taxon>Eukaryota</taxon>
        <taxon>Viridiplantae</taxon>
        <taxon>Streptophyta</taxon>
        <taxon>Embryophyta</taxon>
        <taxon>Tracheophyta</taxon>
        <taxon>Spermatophyta</taxon>
        <taxon>Magnoliopsida</taxon>
        <taxon>Liliopsida</taxon>
        <taxon>Poales</taxon>
        <taxon>Poaceae</taxon>
        <taxon>PACMAD clade</taxon>
        <taxon>Panicoideae</taxon>
        <taxon>Andropogonodae</taxon>
        <taxon>Andropogoneae</taxon>
        <taxon>Saccharinae</taxon>
        <taxon>Miscanthus</taxon>
    </lineage>
</organism>
<evidence type="ECO:0000259" key="2">
    <source>
        <dbReference type="SMART" id="SM00343"/>
    </source>
</evidence>
<dbReference type="PANTHER" id="PTHR33075:SF10">
    <property type="entry name" value="DUF4283 DOMAIN-CONTAINING PROTEIN"/>
    <property type="match status" value="1"/>
</dbReference>
<dbReference type="SUPFAM" id="SSF57756">
    <property type="entry name" value="Retrovirus zinc finger-like domains"/>
    <property type="match status" value="1"/>
</dbReference>
<proteinExistence type="predicted"/>
<feature type="region of interest" description="Disordered" evidence="1">
    <location>
        <begin position="171"/>
        <end position="190"/>
    </location>
</feature>
<dbReference type="GO" id="GO:0003676">
    <property type="term" value="F:nucleic acid binding"/>
    <property type="evidence" value="ECO:0007669"/>
    <property type="project" value="InterPro"/>
</dbReference>
<reference evidence="3" key="1">
    <citation type="submission" date="2020-10" db="EMBL/GenBank/DDBJ databases">
        <authorList>
            <person name="Han B."/>
            <person name="Lu T."/>
            <person name="Zhao Q."/>
            <person name="Huang X."/>
            <person name="Zhao Y."/>
        </authorList>
    </citation>
    <scope>NUCLEOTIDE SEQUENCE</scope>
</reference>
<dbReference type="PANTHER" id="PTHR33075">
    <property type="entry name" value="OS02G0499800 PROTEIN"/>
    <property type="match status" value="1"/>
</dbReference>
<dbReference type="Proteomes" id="UP000604825">
    <property type="component" value="Unassembled WGS sequence"/>
</dbReference>
<feature type="domain" description="CCHC-type" evidence="2">
    <location>
        <begin position="220"/>
        <end position="236"/>
    </location>
</feature>
<dbReference type="EMBL" id="CAJGYO010000006">
    <property type="protein sequence ID" value="CAD6238832.1"/>
    <property type="molecule type" value="Genomic_DNA"/>
</dbReference>
<feature type="region of interest" description="Disordered" evidence="1">
    <location>
        <begin position="305"/>
        <end position="325"/>
    </location>
</feature>
<dbReference type="GO" id="GO:0008270">
    <property type="term" value="F:zinc ion binding"/>
    <property type="evidence" value="ECO:0007669"/>
    <property type="project" value="InterPro"/>
</dbReference>